<dbReference type="PANTHER" id="PTHR24320">
    <property type="entry name" value="RETINOL DEHYDROGENASE"/>
    <property type="match status" value="1"/>
</dbReference>
<evidence type="ECO:0000256" key="2">
    <source>
        <dbReference type="ARBA" id="ARBA00023002"/>
    </source>
</evidence>
<evidence type="ECO:0000256" key="1">
    <source>
        <dbReference type="ARBA" id="ARBA00006484"/>
    </source>
</evidence>
<dbReference type="Proteomes" id="UP000799750">
    <property type="component" value="Unassembled WGS sequence"/>
</dbReference>
<dbReference type="GO" id="GO:0016491">
    <property type="term" value="F:oxidoreductase activity"/>
    <property type="evidence" value="ECO:0007669"/>
    <property type="project" value="UniProtKB-KW"/>
</dbReference>
<dbReference type="PANTHER" id="PTHR24320:SF272">
    <property type="entry name" value="NAD(P)-BINDING ROSSMANN-FOLD SUPERFAMILY PROTEIN"/>
    <property type="match status" value="1"/>
</dbReference>
<reference evidence="3" key="1">
    <citation type="journal article" date="2020" name="Stud. Mycol.">
        <title>101 Dothideomycetes genomes: a test case for predicting lifestyles and emergence of pathogens.</title>
        <authorList>
            <person name="Haridas S."/>
            <person name="Albert R."/>
            <person name="Binder M."/>
            <person name="Bloem J."/>
            <person name="Labutti K."/>
            <person name="Salamov A."/>
            <person name="Andreopoulos B."/>
            <person name="Baker S."/>
            <person name="Barry K."/>
            <person name="Bills G."/>
            <person name="Bluhm B."/>
            <person name="Cannon C."/>
            <person name="Castanera R."/>
            <person name="Culley D."/>
            <person name="Daum C."/>
            <person name="Ezra D."/>
            <person name="Gonzalez J."/>
            <person name="Henrissat B."/>
            <person name="Kuo A."/>
            <person name="Liang C."/>
            <person name="Lipzen A."/>
            <person name="Lutzoni F."/>
            <person name="Magnuson J."/>
            <person name="Mondo S."/>
            <person name="Nolan M."/>
            <person name="Ohm R."/>
            <person name="Pangilinan J."/>
            <person name="Park H.-J."/>
            <person name="Ramirez L."/>
            <person name="Alfaro M."/>
            <person name="Sun H."/>
            <person name="Tritt A."/>
            <person name="Yoshinaga Y."/>
            <person name="Zwiers L.-H."/>
            <person name="Turgeon B."/>
            <person name="Goodwin S."/>
            <person name="Spatafora J."/>
            <person name="Crous P."/>
            <person name="Grigoriev I."/>
        </authorList>
    </citation>
    <scope>NUCLEOTIDE SEQUENCE</scope>
    <source>
        <strain evidence="3">CBS 269.34</strain>
    </source>
</reference>
<organism evidence="3 4">
    <name type="scientific">Lophium mytilinum</name>
    <dbReference type="NCBI Taxonomy" id="390894"/>
    <lineage>
        <taxon>Eukaryota</taxon>
        <taxon>Fungi</taxon>
        <taxon>Dikarya</taxon>
        <taxon>Ascomycota</taxon>
        <taxon>Pezizomycotina</taxon>
        <taxon>Dothideomycetes</taxon>
        <taxon>Pleosporomycetidae</taxon>
        <taxon>Mytilinidiales</taxon>
        <taxon>Mytilinidiaceae</taxon>
        <taxon>Lophium</taxon>
    </lineage>
</organism>
<dbReference type="Pfam" id="PF00106">
    <property type="entry name" value="adh_short"/>
    <property type="match status" value="1"/>
</dbReference>
<evidence type="ECO:0000313" key="3">
    <source>
        <dbReference type="EMBL" id="KAF2497702.1"/>
    </source>
</evidence>
<dbReference type="InterPro" id="IPR036291">
    <property type="entry name" value="NAD(P)-bd_dom_sf"/>
</dbReference>
<proteinExistence type="inferred from homology"/>
<sequence>MTTPYTKYAEVHVNTKGPGDARPTADQIVQDEGLEGKLTGKVAFITGCSSGIGIDTARAMKATGARVFAAVRDVKKGEKALADILEPGRCELITLDLDSLDSVRSCVADFLSRSSTLNILINNAGIMACPESKTADGFERQMGTNHLAHFLLFQLLKPTLLKSSTPEFNSRVVAVSSIAHRYSDMNFDNITLKGEYEEHRSYGQSKLANIWMANRIDRVYGSQGLHANSLNPGGIWTGLQQHMPAEQLAVWKSTPSIEVFIKSTAQGAATTVWAAVAKCWEGKGGKYLDNCQIAEPVVEGYSMEAPGYEKWAYDVEKEDRLWKWSLEVLGLPADA</sequence>
<dbReference type="Gene3D" id="3.40.50.720">
    <property type="entry name" value="NAD(P)-binding Rossmann-like Domain"/>
    <property type="match status" value="1"/>
</dbReference>
<name>A0A6A6R019_9PEZI</name>
<dbReference type="PRINTS" id="PR00081">
    <property type="entry name" value="GDHRDH"/>
</dbReference>
<protein>
    <submittedName>
        <fullName evidence="3">NAD(P)-binding protein</fullName>
    </submittedName>
</protein>
<dbReference type="EMBL" id="MU004186">
    <property type="protein sequence ID" value="KAF2497702.1"/>
    <property type="molecule type" value="Genomic_DNA"/>
</dbReference>
<keyword evidence="2" id="KW-0560">Oxidoreductase</keyword>
<dbReference type="SUPFAM" id="SSF51735">
    <property type="entry name" value="NAD(P)-binding Rossmann-fold domains"/>
    <property type="match status" value="1"/>
</dbReference>
<accession>A0A6A6R019</accession>
<keyword evidence="4" id="KW-1185">Reference proteome</keyword>
<dbReference type="OrthoDB" id="191139at2759"/>
<dbReference type="AlphaFoldDB" id="A0A6A6R019"/>
<evidence type="ECO:0000313" key="4">
    <source>
        <dbReference type="Proteomes" id="UP000799750"/>
    </source>
</evidence>
<comment type="similarity">
    <text evidence="1">Belongs to the short-chain dehydrogenases/reductases (SDR) family.</text>
</comment>
<gene>
    <name evidence="3" type="ORF">BU16DRAFT_457569</name>
</gene>
<dbReference type="InterPro" id="IPR002347">
    <property type="entry name" value="SDR_fam"/>
</dbReference>